<keyword evidence="4 11" id="KW-0812">Transmembrane</keyword>
<organism evidence="12 13">
    <name type="scientific">Sinanaerobacter chloroacetimidivorans</name>
    <dbReference type="NCBI Taxonomy" id="2818044"/>
    <lineage>
        <taxon>Bacteria</taxon>
        <taxon>Bacillati</taxon>
        <taxon>Bacillota</taxon>
        <taxon>Clostridia</taxon>
        <taxon>Peptostreptococcales</taxon>
        <taxon>Anaerovoracaceae</taxon>
        <taxon>Sinanaerobacter</taxon>
    </lineage>
</organism>
<dbReference type="GO" id="GO:0005886">
    <property type="term" value="C:plasma membrane"/>
    <property type="evidence" value="ECO:0007669"/>
    <property type="project" value="UniProtKB-SubCell"/>
</dbReference>
<evidence type="ECO:0000256" key="4">
    <source>
        <dbReference type="ARBA" id="ARBA00022692"/>
    </source>
</evidence>
<evidence type="ECO:0000256" key="8">
    <source>
        <dbReference type="ARBA" id="ARBA00022989"/>
    </source>
</evidence>
<dbReference type="Proteomes" id="UP000675664">
    <property type="component" value="Unassembled WGS sequence"/>
</dbReference>
<evidence type="ECO:0000256" key="3">
    <source>
        <dbReference type="ARBA" id="ARBA00022538"/>
    </source>
</evidence>
<keyword evidence="2 11" id="KW-1003">Cell membrane</keyword>
<keyword evidence="5 11" id="KW-0547">Nucleotide-binding</keyword>
<reference evidence="12" key="2">
    <citation type="submission" date="2021-04" db="EMBL/GenBank/DDBJ databases">
        <authorList>
            <person name="Liu J."/>
        </authorList>
    </citation>
    <scope>NUCLEOTIDE SEQUENCE</scope>
    <source>
        <strain evidence="12">BAD-6</strain>
    </source>
</reference>
<comment type="subunit">
    <text evidence="11">The system is composed of three essential subunits: KdpA, KdpB and KdpC.</text>
</comment>
<protein>
    <recommendedName>
        <fullName evidence="11">Potassium-transporting ATPase KdpC subunit</fullName>
    </recommendedName>
    <alternativeName>
        <fullName evidence="11">ATP phosphohydrolase [potassium-transporting] C chain</fullName>
    </alternativeName>
    <alternativeName>
        <fullName evidence="11">Potassium-binding and translocating subunit C</fullName>
    </alternativeName>
    <alternativeName>
        <fullName evidence="11">Potassium-translocating ATPase C chain</fullName>
    </alternativeName>
</protein>
<evidence type="ECO:0000256" key="7">
    <source>
        <dbReference type="ARBA" id="ARBA00022958"/>
    </source>
</evidence>
<gene>
    <name evidence="11 12" type="primary">kdpC</name>
    <name evidence="12" type="ORF">KCX82_03940</name>
</gene>
<dbReference type="EMBL" id="JAGSND010000002">
    <property type="protein sequence ID" value="MBR0597015.1"/>
    <property type="molecule type" value="Genomic_DNA"/>
</dbReference>
<evidence type="ECO:0000313" key="12">
    <source>
        <dbReference type="EMBL" id="MBR0597015.1"/>
    </source>
</evidence>
<evidence type="ECO:0000256" key="6">
    <source>
        <dbReference type="ARBA" id="ARBA00022840"/>
    </source>
</evidence>
<keyword evidence="13" id="KW-1185">Reference proteome</keyword>
<evidence type="ECO:0000256" key="1">
    <source>
        <dbReference type="ARBA" id="ARBA00022448"/>
    </source>
</evidence>
<dbReference type="InterPro" id="IPR003820">
    <property type="entry name" value="KdpC"/>
</dbReference>
<keyword evidence="3 11" id="KW-0633">Potassium transport</keyword>
<evidence type="ECO:0000256" key="10">
    <source>
        <dbReference type="ARBA" id="ARBA00023136"/>
    </source>
</evidence>
<dbReference type="Pfam" id="PF02669">
    <property type="entry name" value="KdpC"/>
    <property type="match status" value="1"/>
</dbReference>
<dbReference type="PANTHER" id="PTHR30042:SF2">
    <property type="entry name" value="POTASSIUM-TRANSPORTING ATPASE KDPC SUBUNIT"/>
    <property type="match status" value="1"/>
</dbReference>
<dbReference type="HAMAP" id="MF_00276">
    <property type="entry name" value="KdpC"/>
    <property type="match status" value="1"/>
</dbReference>
<dbReference type="GO" id="GO:0008556">
    <property type="term" value="F:P-type potassium transmembrane transporter activity"/>
    <property type="evidence" value="ECO:0007669"/>
    <property type="project" value="InterPro"/>
</dbReference>
<dbReference type="RefSeq" id="WP_405127671.1">
    <property type="nucleotide sequence ID" value="NZ_JAGSND010000002.1"/>
</dbReference>
<evidence type="ECO:0000256" key="9">
    <source>
        <dbReference type="ARBA" id="ARBA00023065"/>
    </source>
</evidence>
<dbReference type="GO" id="GO:0005524">
    <property type="term" value="F:ATP binding"/>
    <property type="evidence" value="ECO:0007669"/>
    <property type="project" value="UniProtKB-UniRule"/>
</dbReference>
<comment type="subcellular location">
    <subcellularLocation>
        <location evidence="11">Cell membrane</location>
        <topology evidence="11">Single-pass membrane protein</topology>
    </subcellularLocation>
</comment>
<sequence>MNGLRSAFLCLLIMTVLCGVIYPGIVTVIAQTMFPSQADGSVVSVTLQDGTQKVYGSSLIAQEFSDPKYLIGRSMGTTNLSPVSEEQERLVAERIAWWHSLDPDNKKDIPMDLVTASGSGVDPNISPSGAAYQVERIARERGISEESVKAIIAENTAGRFLGFWGEPSVNVLNVNLALDGLR</sequence>
<dbReference type="PIRSF" id="PIRSF001296">
    <property type="entry name" value="K_ATPase_KdpC"/>
    <property type="match status" value="1"/>
</dbReference>
<dbReference type="NCBIfam" id="TIGR00681">
    <property type="entry name" value="kdpC"/>
    <property type="match status" value="1"/>
</dbReference>
<comment type="function">
    <text evidence="11">Part of the high-affinity ATP-driven potassium transport (or Kdp) system, which catalyzes the hydrolysis of ATP coupled with the electrogenic transport of potassium into the cytoplasm. This subunit acts as a catalytic chaperone that increases the ATP-binding affinity of the ATP-hydrolyzing subunit KdpB by the formation of a transient KdpB/KdpC/ATP ternary complex.</text>
</comment>
<keyword evidence="1 11" id="KW-0813">Transport</keyword>
<evidence type="ECO:0000313" key="13">
    <source>
        <dbReference type="Proteomes" id="UP000675664"/>
    </source>
</evidence>
<keyword evidence="10 11" id="KW-0472">Membrane</keyword>
<dbReference type="PANTHER" id="PTHR30042">
    <property type="entry name" value="POTASSIUM-TRANSPORTING ATPASE C CHAIN"/>
    <property type="match status" value="1"/>
</dbReference>
<keyword evidence="7 11" id="KW-0630">Potassium</keyword>
<evidence type="ECO:0000256" key="11">
    <source>
        <dbReference type="HAMAP-Rule" id="MF_00276"/>
    </source>
</evidence>
<keyword evidence="9 11" id="KW-0406">Ion transport</keyword>
<keyword evidence="6 11" id="KW-0067">ATP-binding</keyword>
<keyword evidence="8 11" id="KW-1133">Transmembrane helix</keyword>
<comment type="caution">
    <text evidence="12">The sequence shown here is derived from an EMBL/GenBank/DDBJ whole genome shotgun (WGS) entry which is preliminary data.</text>
</comment>
<evidence type="ECO:0000256" key="2">
    <source>
        <dbReference type="ARBA" id="ARBA00022475"/>
    </source>
</evidence>
<name>A0A8J7W0J4_9FIRM</name>
<dbReference type="AlphaFoldDB" id="A0A8J7W0J4"/>
<proteinExistence type="inferred from homology"/>
<evidence type="ECO:0000256" key="5">
    <source>
        <dbReference type="ARBA" id="ARBA00022741"/>
    </source>
</evidence>
<comment type="similarity">
    <text evidence="11">Belongs to the KdpC family.</text>
</comment>
<reference evidence="12" key="1">
    <citation type="submission" date="2021-04" db="EMBL/GenBank/DDBJ databases">
        <title>Sinoanaerobacter chloroacetimidivorans sp. nov., an obligate anaerobic bacterium isolated from anaerobic sludge.</title>
        <authorList>
            <person name="Bao Y."/>
        </authorList>
    </citation>
    <scope>NUCLEOTIDE SEQUENCE</scope>
    <source>
        <strain evidence="12">BAD-6</strain>
    </source>
</reference>
<accession>A0A8J7W0J4</accession>